<dbReference type="HOGENOM" id="CLU_2631591_0_0_7"/>
<name>W4M6R4_9BACT</name>
<dbReference type="AlphaFoldDB" id="W4M6R4"/>
<proteinExistence type="predicted"/>
<gene>
    <name evidence="1" type="ORF">ETSY2_20355</name>
</gene>
<dbReference type="Gene3D" id="3.30.1330.60">
    <property type="entry name" value="OmpA-like domain"/>
    <property type="match status" value="1"/>
</dbReference>
<evidence type="ECO:0000313" key="1">
    <source>
        <dbReference type="EMBL" id="ETX05895.1"/>
    </source>
</evidence>
<comment type="caution">
    <text evidence="1">The sequence shown here is derived from an EMBL/GenBank/DDBJ whole genome shotgun (WGS) entry which is preliminary data.</text>
</comment>
<reference evidence="1 2" key="1">
    <citation type="journal article" date="2014" name="Nature">
        <title>An environmental bacterial taxon with a large and distinct metabolic repertoire.</title>
        <authorList>
            <person name="Wilson M.C."/>
            <person name="Mori T."/>
            <person name="Ruckert C."/>
            <person name="Uria A.R."/>
            <person name="Helf M.J."/>
            <person name="Takada K."/>
            <person name="Gernert C."/>
            <person name="Steffens U.A."/>
            <person name="Heycke N."/>
            <person name="Schmitt S."/>
            <person name="Rinke C."/>
            <person name="Helfrich E.J."/>
            <person name="Brachmann A.O."/>
            <person name="Gurgui C."/>
            <person name="Wakimoto T."/>
            <person name="Kracht M."/>
            <person name="Crusemann M."/>
            <person name="Hentschel U."/>
            <person name="Abe I."/>
            <person name="Matsunaga S."/>
            <person name="Kalinowski J."/>
            <person name="Takeyama H."/>
            <person name="Piel J."/>
        </authorList>
    </citation>
    <scope>NUCLEOTIDE SEQUENCE [LARGE SCALE GENOMIC DNA]</scope>
    <source>
        <strain evidence="2">TSY2</strain>
    </source>
</reference>
<dbReference type="Proteomes" id="UP000019140">
    <property type="component" value="Unassembled WGS sequence"/>
</dbReference>
<dbReference type="PATRIC" id="fig|1429439.4.peg.3462"/>
<accession>W4M6R4</accession>
<keyword evidence="2" id="KW-1185">Reference proteome</keyword>
<dbReference type="InterPro" id="IPR036737">
    <property type="entry name" value="OmpA-like_sf"/>
</dbReference>
<protein>
    <submittedName>
        <fullName evidence="1">Uncharacterized protein</fullName>
    </submittedName>
</protein>
<dbReference type="EMBL" id="AZHX01000841">
    <property type="protein sequence ID" value="ETX05895.1"/>
    <property type="molecule type" value="Genomic_DNA"/>
</dbReference>
<organism evidence="1 2">
    <name type="scientific">Candidatus Entotheonella gemina</name>
    <dbReference type="NCBI Taxonomy" id="1429439"/>
    <lineage>
        <taxon>Bacteria</taxon>
        <taxon>Pseudomonadati</taxon>
        <taxon>Nitrospinota/Tectimicrobiota group</taxon>
        <taxon>Candidatus Tectimicrobiota</taxon>
        <taxon>Candidatus Entotheonellia</taxon>
        <taxon>Candidatus Entotheonellales</taxon>
        <taxon>Candidatus Entotheonellaceae</taxon>
        <taxon>Candidatus Entotheonella</taxon>
    </lineage>
</organism>
<evidence type="ECO:0000313" key="2">
    <source>
        <dbReference type="Proteomes" id="UP000019140"/>
    </source>
</evidence>
<sequence length="77" mass="9229">MELSQKRTLGVLQYVLSQRDPTVSAHLDWLREHTTANGLSFSKRIMRDEKEDREASRRVEFRVRTQAERQIRKILEM</sequence>